<dbReference type="Pfam" id="PF01756">
    <property type="entry name" value="ACOX"/>
    <property type="match status" value="1"/>
</dbReference>
<dbReference type="PANTHER" id="PTHR10909">
    <property type="entry name" value="ELECTRON TRANSPORT OXIDOREDUCTASE"/>
    <property type="match status" value="1"/>
</dbReference>
<dbReference type="AlphaFoldDB" id="A0A1J1J6M0"/>
<gene>
    <name evidence="17" type="ORF">CLUMA_CG020967</name>
</gene>
<evidence type="ECO:0000256" key="2">
    <source>
        <dbReference type="ARBA" id="ARBA00004275"/>
    </source>
</evidence>
<keyword evidence="10" id="KW-0576">Peroxisome</keyword>
<dbReference type="OrthoDB" id="538336at2759"/>
<evidence type="ECO:0000256" key="8">
    <source>
        <dbReference type="ARBA" id="ARBA00023002"/>
    </source>
</evidence>
<comment type="cofactor">
    <cofactor evidence="1">
        <name>FAD</name>
        <dbReference type="ChEBI" id="CHEBI:57692"/>
    </cofactor>
</comment>
<reference evidence="17 18" key="1">
    <citation type="submission" date="2015-04" db="EMBL/GenBank/DDBJ databases">
        <authorList>
            <person name="Syromyatnikov M.Y."/>
            <person name="Popov V.N."/>
        </authorList>
    </citation>
    <scope>NUCLEOTIDE SEQUENCE [LARGE SCALE GENOMIC DNA]</scope>
</reference>
<evidence type="ECO:0000256" key="3">
    <source>
        <dbReference type="ARBA" id="ARBA00005189"/>
    </source>
</evidence>
<keyword evidence="9" id="KW-0443">Lipid metabolism</keyword>
<evidence type="ECO:0000259" key="14">
    <source>
        <dbReference type="Pfam" id="PF01756"/>
    </source>
</evidence>
<evidence type="ECO:0000256" key="9">
    <source>
        <dbReference type="ARBA" id="ARBA00023098"/>
    </source>
</evidence>
<keyword evidence="6 11" id="KW-0274">FAD</keyword>
<dbReference type="PIRSF" id="PIRSF000168">
    <property type="entry name" value="Acyl-CoA_oxidase"/>
    <property type="match status" value="1"/>
</dbReference>
<evidence type="ECO:0000256" key="10">
    <source>
        <dbReference type="ARBA" id="ARBA00023140"/>
    </source>
</evidence>
<keyword evidence="18" id="KW-1185">Reference proteome</keyword>
<dbReference type="InterPro" id="IPR055060">
    <property type="entry name" value="ACOX_C_alpha1"/>
</dbReference>
<dbReference type="GO" id="GO:0005777">
    <property type="term" value="C:peroxisome"/>
    <property type="evidence" value="ECO:0007669"/>
    <property type="project" value="UniProtKB-SubCell"/>
</dbReference>
<evidence type="ECO:0000259" key="15">
    <source>
        <dbReference type="Pfam" id="PF02770"/>
    </source>
</evidence>
<protein>
    <recommendedName>
        <fullName evidence="11">Acyl-coenzyme A oxidase</fullName>
    </recommendedName>
</protein>
<evidence type="ECO:0000256" key="4">
    <source>
        <dbReference type="ARBA" id="ARBA00006288"/>
    </source>
</evidence>
<dbReference type="Gene3D" id="1.20.140.10">
    <property type="entry name" value="Butyryl-CoA Dehydrogenase, subunit A, domain 3"/>
    <property type="match status" value="2"/>
</dbReference>
<comment type="subcellular location">
    <subcellularLocation>
        <location evidence="2">Peroxisome</location>
    </subcellularLocation>
</comment>
<evidence type="ECO:0000313" key="18">
    <source>
        <dbReference type="Proteomes" id="UP000183832"/>
    </source>
</evidence>
<dbReference type="GO" id="GO:0055088">
    <property type="term" value="P:lipid homeostasis"/>
    <property type="evidence" value="ECO:0007669"/>
    <property type="project" value="TreeGrafter"/>
</dbReference>
<evidence type="ECO:0000256" key="1">
    <source>
        <dbReference type="ARBA" id="ARBA00001974"/>
    </source>
</evidence>
<dbReference type="GO" id="GO:0005504">
    <property type="term" value="F:fatty acid binding"/>
    <property type="evidence" value="ECO:0007669"/>
    <property type="project" value="TreeGrafter"/>
</dbReference>
<dbReference type="SUPFAM" id="SSF47203">
    <property type="entry name" value="Acyl-CoA dehydrogenase C-terminal domain-like"/>
    <property type="match status" value="2"/>
</dbReference>
<dbReference type="Pfam" id="PF02770">
    <property type="entry name" value="Acyl-CoA_dh_M"/>
    <property type="match status" value="1"/>
</dbReference>
<evidence type="ECO:0000256" key="12">
    <source>
        <dbReference type="PIRSR" id="PIRSR000168-1"/>
    </source>
</evidence>
<proteinExistence type="inferred from homology"/>
<dbReference type="STRING" id="568069.A0A1J1J6M0"/>
<dbReference type="GO" id="GO:0033540">
    <property type="term" value="P:fatty acid beta-oxidation using acyl-CoA oxidase"/>
    <property type="evidence" value="ECO:0007669"/>
    <property type="project" value="TreeGrafter"/>
</dbReference>
<feature type="domain" description="Acyl-CoA oxidase/dehydrogenase middle" evidence="15">
    <location>
        <begin position="175"/>
        <end position="285"/>
    </location>
</feature>
<organism evidence="17 18">
    <name type="scientific">Clunio marinus</name>
    <dbReference type="NCBI Taxonomy" id="568069"/>
    <lineage>
        <taxon>Eukaryota</taxon>
        <taxon>Metazoa</taxon>
        <taxon>Ecdysozoa</taxon>
        <taxon>Arthropoda</taxon>
        <taxon>Hexapoda</taxon>
        <taxon>Insecta</taxon>
        <taxon>Pterygota</taxon>
        <taxon>Neoptera</taxon>
        <taxon>Endopterygota</taxon>
        <taxon>Diptera</taxon>
        <taxon>Nematocera</taxon>
        <taxon>Chironomoidea</taxon>
        <taxon>Chironomidae</taxon>
        <taxon>Clunio</taxon>
    </lineage>
</organism>
<comment type="similarity">
    <text evidence="4 11">Belongs to the acyl-CoA oxidase family.</text>
</comment>
<feature type="binding site" evidence="13">
    <location>
        <position position="218"/>
    </location>
    <ligand>
        <name>FAD</name>
        <dbReference type="ChEBI" id="CHEBI:57692"/>
    </ligand>
</feature>
<dbReference type="InterPro" id="IPR009100">
    <property type="entry name" value="AcylCoA_DH/oxidase_NM_dom_sf"/>
</dbReference>
<dbReference type="SUPFAM" id="SSF56645">
    <property type="entry name" value="Acyl-CoA dehydrogenase NM domain-like"/>
    <property type="match status" value="1"/>
</dbReference>
<keyword evidence="7" id="KW-0276">Fatty acid metabolism</keyword>
<dbReference type="InterPro" id="IPR012258">
    <property type="entry name" value="Acyl-CoA_oxidase"/>
</dbReference>
<dbReference type="FunFam" id="2.40.110.10:FF:000005">
    <property type="entry name" value="Acyl-coenzyme A oxidase"/>
    <property type="match status" value="1"/>
</dbReference>
<dbReference type="EMBL" id="CVRI01000074">
    <property type="protein sequence ID" value="CRL08031.1"/>
    <property type="molecule type" value="Genomic_DNA"/>
</dbReference>
<dbReference type="FunFam" id="1.20.140.10:FF:000007">
    <property type="entry name" value="Acyl-coenzyme A oxidase"/>
    <property type="match status" value="1"/>
</dbReference>
<keyword evidence="8" id="KW-0560">Oxidoreductase</keyword>
<dbReference type="GO" id="GO:0071949">
    <property type="term" value="F:FAD binding"/>
    <property type="evidence" value="ECO:0007669"/>
    <property type="project" value="InterPro"/>
</dbReference>
<dbReference type="FunFam" id="1.20.140.10:FF:000010">
    <property type="entry name" value="Acyl-coenzyme A oxidase"/>
    <property type="match status" value="1"/>
</dbReference>
<evidence type="ECO:0000256" key="11">
    <source>
        <dbReference type="PIRNR" id="PIRNR000168"/>
    </source>
</evidence>
<evidence type="ECO:0000259" key="16">
    <source>
        <dbReference type="Pfam" id="PF22924"/>
    </source>
</evidence>
<feature type="active site" description="Proton acceptor" evidence="12">
    <location>
        <position position="469"/>
    </location>
</feature>
<keyword evidence="5 11" id="KW-0285">Flavoprotein</keyword>
<sequence>MTSMVAGINQIIKKNGLPKQVLPEIFSRKDIFPDLHLLDGPLKVYRSQSSFDWRKLRLIVEDEESWKLRYKVWNFMENNPLFFRSHETLPLDVQRHQATKRVYTLYNEKFYGLEEYMERPDLSGKYSSAMISYDPNVSVKLSLAFGMFPNTIRTLGSDRTLDIVNENLNAENAGSFALTEIAHGSNARGMRTTATFEKETKTFVLNTPDFEAAKCWVGNLGKTCTHAIVYAQLYTPDGKCHGLNAFVVPIRDKKTLLAFPGVVVGDLGEKIALNGVDNGFVLFNNYKIPKDYMLSKTGDVDDAGNFISQFKDPKKRMGKSLGALSGGRVGICEIASTYGVKAITIATRYAAARQQFGPEDSNVEYPVIEYQAQQYRMLPHLAAVYAVQFFSTFIGKIYGDMTMKLLMGEDMATAGMEIHALSSVGKPICAWTVRDVIQECREACGGHGYLKCARLGDLRNENDANCTYEGENNILIQQGSNFLINTRAKGWSAFGEVSPLGSVDFLKNGEEIKKLKWSWTQTNVAMKPENLLTIFNWICVHLLERTYDKVKQLQASGQSQFDIRNNSQVFYAINLAKAYGHRSLFEVFYQKVQSLTPSPERDVLSKLLSLYGANVIVNNYIGTLYEGSFVEMGLNVCEILQSGILGILPILKLEAVTLVDAIAPPDFIINSPLGMSDGRIYDHLKSVIYQTPGTFERPEWWKDISYRDYIVKSNL</sequence>
<name>A0A1J1J6M0_9DIPT</name>
<evidence type="ECO:0000256" key="7">
    <source>
        <dbReference type="ARBA" id="ARBA00022832"/>
    </source>
</evidence>
<dbReference type="InterPro" id="IPR006091">
    <property type="entry name" value="Acyl-CoA_Oxase/DH_mid-dom"/>
</dbReference>
<feature type="domain" description="Acyl-CoA oxidase C-alpha1" evidence="16">
    <location>
        <begin position="322"/>
        <end position="484"/>
    </location>
</feature>
<dbReference type="InterPro" id="IPR046373">
    <property type="entry name" value="Acyl-CoA_Oxase/DH_mid-dom_sf"/>
</dbReference>
<evidence type="ECO:0000256" key="6">
    <source>
        <dbReference type="ARBA" id="ARBA00022827"/>
    </source>
</evidence>
<dbReference type="Pfam" id="PF22924">
    <property type="entry name" value="ACOX_C_alpha1"/>
    <property type="match status" value="1"/>
</dbReference>
<evidence type="ECO:0000256" key="13">
    <source>
        <dbReference type="PIRSR" id="PIRSR000168-2"/>
    </source>
</evidence>
<feature type="binding site" evidence="13">
    <location>
        <position position="179"/>
    </location>
    <ligand>
        <name>FAD</name>
        <dbReference type="ChEBI" id="CHEBI:57692"/>
    </ligand>
</feature>
<evidence type="ECO:0000256" key="5">
    <source>
        <dbReference type="ARBA" id="ARBA00022630"/>
    </source>
</evidence>
<feature type="domain" description="Acyl-CoA oxidase C-terminal" evidence="14">
    <location>
        <begin position="528"/>
        <end position="704"/>
    </location>
</feature>
<evidence type="ECO:0000313" key="17">
    <source>
        <dbReference type="EMBL" id="CRL08031.1"/>
    </source>
</evidence>
<dbReference type="Gene3D" id="2.40.110.10">
    <property type="entry name" value="Butyryl-CoA Dehydrogenase, subunit A, domain 2"/>
    <property type="match status" value="1"/>
</dbReference>
<dbReference type="Proteomes" id="UP000183832">
    <property type="component" value="Unassembled WGS sequence"/>
</dbReference>
<dbReference type="InterPro" id="IPR002655">
    <property type="entry name" value="Acyl-CoA_oxidase_C"/>
</dbReference>
<dbReference type="PANTHER" id="PTHR10909:SF390">
    <property type="entry name" value="PEROXISOMAL ACYL-COENZYME A OXIDASE 3"/>
    <property type="match status" value="1"/>
</dbReference>
<accession>A0A1J1J6M0</accession>
<dbReference type="InterPro" id="IPR036250">
    <property type="entry name" value="AcylCo_DH-like_C"/>
</dbReference>
<comment type="pathway">
    <text evidence="3">Lipid metabolism.</text>
</comment>
<dbReference type="GO" id="GO:0016402">
    <property type="term" value="F:pristanoyl-CoA oxidase activity"/>
    <property type="evidence" value="ECO:0007669"/>
    <property type="project" value="TreeGrafter"/>
</dbReference>